<dbReference type="SUPFAM" id="SSF57440">
    <property type="entry name" value="Kringle-like"/>
    <property type="match status" value="1"/>
</dbReference>
<dbReference type="EMBL" id="JAUCMV010000001">
    <property type="protein sequence ID" value="KAK0428455.1"/>
    <property type="molecule type" value="Genomic_DNA"/>
</dbReference>
<evidence type="ECO:0000256" key="1">
    <source>
        <dbReference type="ARBA" id="ARBA00023157"/>
    </source>
</evidence>
<dbReference type="InterPro" id="IPR038178">
    <property type="entry name" value="Kringle_sf"/>
</dbReference>
<evidence type="ECO:0000313" key="6">
    <source>
        <dbReference type="Proteomes" id="UP001175271"/>
    </source>
</evidence>
<protein>
    <submittedName>
        <fullName evidence="5">Uncharacterized protein</fullName>
    </submittedName>
</protein>
<reference evidence="5" key="1">
    <citation type="submission" date="2023-06" db="EMBL/GenBank/DDBJ databases">
        <title>Genomic analysis of the entomopathogenic nematode Steinernema hermaphroditum.</title>
        <authorList>
            <person name="Schwarz E.M."/>
            <person name="Heppert J.K."/>
            <person name="Baniya A."/>
            <person name="Schwartz H.T."/>
            <person name="Tan C.-H."/>
            <person name="Antoshechkin I."/>
            <person name="Sternberg P.W."/>
            <person name="Goodrich-Blair H."/>
            <person name="Dillman A.R."/>
        </authorList>
    </citation>
    <scope>NUCLEOTIDE SEQUENCE</scope>
    <source>
        <strain evidence="5">PS9179</strain>
        <tissue evidence="5">Whole animal</tissue>
    </source>
</reference>
<evidence type="ECO:0000256" key="2">
    <source>
        <dbReference type="SAM" id="MobiDB-lite"/>
    </source>
</evidence>
<keyword evidence="4" id="KW-0732">Signal</keyword>
<evidence type="ECO:0000313" key="5">
    <source>
        <dbReference type="EMBL" id="KAK0428455.1"/>
    </source>
</evidence>
<keyword evidence="1" id="KW-1015">Disulfide bond</keyword>
<evidence type="ECO:0000256" key="4">
    <source>
        <dbReference type="SAM" id="SignalP"/>
    </source>
</evidence>
<dbReference type="InterPro" id="IPR013806">
    <property type="entry name" value="Kringle-like"/>
</dbReference>
<feature type="region of interest" description="Disordered" evidence="2">
    <location>
        <begin position="178"/>
        <end position="209"/>
    </location>
</feature>
<keyword evidence="3" id="KW-0472">Membrane</keyword>
<dbReference type="Gene3D" id="2.40.20.10">
    <property type="entry name" value="Plasminogen Kringle 4"/>
    <property type="match status" value="1"/>
</dbReference>
<accession>A0AA39IQ74</accession>
<keyword evidence="3" id="KW-1133">Transmembrane helix</keyword>
<gene>
    <name evidence="5" type="ORF">QR680_010818</name>
</gene>
<keyword evidence="3" id="KW-0812">Transmembrane</keyword>
<feature type="signal peptide" evidence="4">
    <location>
        <begin position="1"/>
        <end position="19"/>
    </location>
</feature>
<feature type="compositionally biased region" description="Basic residues" evidence="2">
    <location>
        <begin position="178"/>
        <end position="187"/>
    </location>
</feature>
<keyword evidence="6" id="KW-1185">Reference proteome</keyword>
<evidence type="ECO:0000256" key="3">
    <source>
        <dbReference type="SAM" id="Phobius"/>
    </source>
</evidence>
<dbReference type="AlphaFoldDB" id="A0AA39IQ74"/>
<sequence>MKLFYGSVVSLVVVSLASASDYFNRMDPIHADCIPVEVKTFYYVGNKSTDFRGHECAKWNDAEVIEKAKYSPGCYPHLWDHNFCRFVPRECFLKRIVFKNKKKVAGIINDIGRLFSEYDLGDVKFYDTVEADLLYQQEVLKTMHHYMYACFGVFGLVFVFFFATHFIDKSRSKRLDKKFKNERKTRKAEKPATSEPESSKKASEPESSN</sequence>
<organism evidence="5 6">
    <name type="scientific">Steinernema hermaphroditum</name>
    <dbReference type="NCBI Taxonomy" id="289476"/>
    <lineage>
        <taxon>Eukaryota</taxon>
        <taxon>Metazoa</taxon>
        <taxon>Ecdysozoa</taxon>
        <taxon>Nematoda</taxon>
        <taxon>Chromadorea</taxon>
        <taxon>Rhabditida</taxon>
        <taxon>Tylenchina</taxon>
        <taxon>Panagrolaimomorpha</taxon>
        <taxon>Strongyloidoidea</taxon>
        <taxon>Steinernematidae</taxon>
        <taxon>Steinernema</taxon>
    </lineage>
</organism>
<name>A0AA39IQ74_9BILA</name>
<comment type="caution">
    <text evidence="5">The sequence shown here is derived from an EMBL/GenBank/DDBJ whole genome shotgun (WGS) entry which is preliminary data.</text>
</comment>
<feature type="transmembrane region" description="Helical" evidence="3">
    <location>
        <begin position="146"/>
        <end position="167"/>
    </location>
</feature>
<dbReference type="Proteomes" id="UP001175271">
    <property type="component" value="Unassembled WGS sequence"/>
</dbReference>
<feature type="compositionally biased region" description="Basic and acidic residues" evidence="2">
    <location>
        <begin position="188"/>
        <end position="209"/>
    </location>
</feature>
<proteinExistence type="predicted"/>
<feature type="chain" id="PRO_5041215773" evidence="4">
    <location>
        <begin position="20"/>
        <end position="209"/>
    </location>
</feature>